<evidence type="ECO:0000313" key="1">
    <source>
        <dbReference type="EMBL" id="CAK6957326.1"/>
    </source>
</evidence>
<keyword evidence="2" id="KW-1185">Reference proteome</keyword>
<accession>A0AAV1NCM5</accession>
<dbReference type="EMBL" id="CAWUFR010000028">
    <property type="protein sequence ID" value="CAK6957326.1"/>
    <property type="molecule type" value="Genomic_DNA"/>
</dbReference>
<sequence length="117" mass="13101">AAPCRNTATACSFIRILIKHPYVSSTPLDWLGKKEARLFNHELLSKCLCARDQTALLKLFISHQQPTGEECGSTHELWKITTHPADGNLSGMAPQQALYFLMVSLCFRLKSVDRGQQ</sequence>
<name>A0AAV1NCM5_SCOSC</name>
<gene>
    <name evidence="1" type="ORF">FSCOSCO3_A030220</name>
</gene>
<feature type="non-terminal residue" evidence="1">
    <location>
        <position position="1"/>
    </location>
</feature>
<protein>
    <submittedName>
        <fullName evidence="1">Uncharacterized protein</fullName>
    </submittedName>
</protein>
<proteinExistence type="predicted"/>
<dbReference type="AlphaFoldDB" id="A0AAV1NCM5"/>
<evidence type="ECO:0000313" key="2">
    <source>
        <dbReference type="Proteomes" id="UP001314229"/>
    </source>
</evidence>
<comment type="caution">
    <text evidence="1">The sequence shown here is derived from an EMBL/GenBank/DDBJ whole genome shotgun (WGS) entry which is preliminary data.</text>
</comment>
<reference evidence="1 2" key="1">
    <citation type="submission" date="2024-01" db="EMBL/GenBank/DDBJ databases">
        <authorList>
            <person name="Alioto T."/>
            <person name="Alioto T."/>
            <person name="Gomez Garrido J."/>
        </authorList>
    </citation>
    <scope>NUCLEOTIDE SEQUENCE [LARGE SCALE GENOMIC DNA]</scope>
</reference>
<dbReference type="Proteomes" id="UP001314229">
    <property type="component" value="Unassembled WGS sequence"/>
</dbReference>
<organism evidence="1 2">
    <name type="scientific">Scomber scombrus</name>
    <name type="common">Atlantic mackerel</name>
    <name type="synonym">Scomber vernalis</name>
    <dbReference type="NCBI Taxonomy" id="13677"/>
    <lineage>
        <taxon>Eukaryota</taxon>
        <taxon>Metazoa</taxon>
        <taxon>Chordata</taxon>
        <taxon>Craniata</taxon>
        <taxon>Vertebrata</taxon>
        <taxon>Euteleostomi</taxon>
        <taxon>Actinopterygii</taxon>
        <taxon>Neopterygii</taxon>
        <taxon>Teleostei</taxon>
        <taxon>Neoteleostei</taxon>
        <taxon>Acanthomorphata</taxon>
        <taxon>Pelagiaria</taxon>
        <taxon>Scombriformes</taxon>
        <taxon>Scombridae</taxon>
        <taxon>Scomber</taxon>
    </lineage>
</organism>